<protein>
    <submittedName>
        <fullName evidence="2">Uncharacterized protein</fullName>
    </submittedName>
</protein>
<accession>A0A662ZIW4</accession>
<dbReference type="AlphaFoldDB" id="A0A662ZIW4"/>
<organism evidence="2 3">
    <name type="scientific">Ruminobacter amylophilus</name>
    <dbReference type="NCBI Taxonomy" id="867"/>
    <lineage>
        <taxon>Bacteria</taxon>
        <taxon>Pseudomonadati</taxon>
        <taxon>Pseudomonadota</taxon>
        <taxon>Gammaproteobacteria</taxon>
        <taxon>Aeromonadales</taxon>
        <taxon>Succinivibrionaceae</taxon>
        <taxon>Ruminobacter</taxon>
    </lineage>
</organism>
<feature type="transmembrane region" description="Helical" evidence="1">
    <location>
        <begin position="60"/>
        <end position="78"/>
    </location>
</feature>
<keyword evidence="1" id="KW-1133">Transmembrane helix</keyword>
<keyword evidence="3" id="KW-1185">Reference proteome</keyword>
<proteinExistence type="predicted"/>
<evidence type="ECO:0000313" key="3">
    <source>
        <dbReference type="Proteomes" id="UP000243745"/>
    </source>
</evidence>
<dbReference type="EMBL" id="FOXF01000021">
    <property type="protein sequence ID" value="SFP40820.1"/>
    <property type="molecule type" value="Genomic_DNA"/>
</dbReference>
<evidence type="ECO:0000313" key="2">
    <source>
        <dbReference type="EMBL" id="SFP40820.1"/>
    </source>
</evidence>
<keyword evidence="1" id="KW-0812">Transmembrane</keyword>
<reference evidence="2 3" key="1">
    <citation type="submission" date="2016-10" db="EMBL/GenBank/DDBJ databases">
        <authorList>
            <person name="Varghese N."/>
            <person name="Submissions S."/>
        </authorList>
    </citation>
    <scope>NUCLEOTIDE SEQUENCE [LARGE SCALE GENOMIC DNA]</scope>
    <source>
        <strain evidence="2 3">DSM 1361</strain>
    </source>
</reference>
<gene>
    <name evidence="2" type="ORF">SAMN02910344_01307</name>
</gene>
<evidence type="ECO:0000256" key="1">
    <source>
        <dbReference type="SAM" id="Phobius"/>
    </source>
</evidence>
<dbReference type="Proteomes" id="UP000243745">
    <property type="component" value="Unassembled WGS sequence"/>
</dbReference>
<feature type="transmembrane region" description="Helical" evidence="1">
    <location>
        <begin position="6"/>
        <end position="29"/>
    </location>
</feature>
<keyword evidence="1" id="KW-0472">Membrane</keyword>
<sequence length="96" mass="10216">MQLPIVPLVLNTATALSVVVIYVLSFYLVKKKKEPVVSLILGLAQIPFFIHAGMTFLGVIAGLSALIFPAVIIVLSIGNIRNQSASRAAVQSDGRL</sequence>
<dbReference type="RefSeq" id="WP_093142134.1">
    <property type="nucleotide sequence ID" value="NZ_FOXF01000021.1"/>
</dbReference>
<name>A0A662ZIW4_9GAMM</name>